<sequence length="137" mass="16349">MKNFSGSRYIFYRSNGSWYDWDRSQKIRNEQSGYDLVSIESREEWNFLNQTIQTKKTTEYFIGLRKDTSTGVWRWLSDNSTVNASNRKEWPWATGEPNNDNGKENCAEMYKHHSKNYWRYNDISCTLLKARAGFICE</sequence>
<dbReference type="PROSITE" id="PS50041">
    <property type="entry name" value="C_TYPE_LECTIN_2"/>
    <property type="match status" value="1"/>
</dbReference>
<dbReference type="Proteomes" id="UP001159428">
    <property type="component" value="Unassembled WGS sequence"/>
</dbReference>
<gene>
    <name evidence="2" type="ORF">PMEA_00012005</name>
</gene>
<dbReference type="EMBL" id="CALNXJ010000021">
    <property type="protein sequence ID" value="CAH3126254.1"/>
    <property type="molecule type" value="Genomic_DNA"/>
</dbReference>
<dbReference type="Gene3D" id="3.10.100.10">
    <property type="entry name" value="Mannose-Binding Protein A, subunit A"/>
    <property type="match status" value="1"/>
</dbReference>
<protein>
    <recommendedName>
        <fullName evidence="1">C-type lectin domain-containing protein</fullName>
    </recommendedName>
</protein>
<dbReference type="CDD" id="cd00037">
    <property type="entry name" value="CLECT"/>
    <property type="match status" value="1"/>
</dbReference>
<evidence type="ECO:0000313" key="2">
    <source>
        <dbReference type="EMBL" id="CAH3126254.1"/>
    </source>
</evidence>
<dbReference type="SMART" id="SM00034">
    <property type="entry name" value="CLECT"/>
    <property type="match status" value="1"/>
</dbReference>
<name>A0AAU9WU85_9CNID</name>
<keyword evidence="3" id="KW-1185">Reference proteome</keyword>
<feature type="non-terminal residue" evidence="2">
    <location>
        <position position="137"/>
    </location>
</feature>
<dbReference type="InterPro" id="IPR001304">
    <property type="entry name" value="C-type_lectin-like"/>
</dbReference>
<dbReference type="InterPro" id="IPR016187">
    <property type="entry name" value="CTDL_fold"/>
</dbReference>
<dbReference type="Pfam" id="PF00059">
    <property type="entry name" value="Lectin_C"/>
    <property type="match status" value="1"/>
</dbReference>
<dbReference type="PANTHER" id="PTHR22803">
    <property type="entry name" value="MANNOSE, PHOSPHOLIPASE, LECTIN RECEPTOR RELATED"/>
    <property type="match status" value="1"/>
</dbReference>
<dbReference type="AlphaFoldDB" id="A0AAU9WU85"/>
<reference evidence="2 3" key="1">
    <citation type="submission" date="2022-05" db="EMBL/GenBank/DDBJ databases">
        <authorList>
            <consortium name="Genoscope - CEA"/>
            <person name="William W."/>
        </authorList>
    </citation>
    <scope>NUCLEOTIDE SEQUENCE [LARGE SCALE GENOMIC DNA]</scope>
</reference>
<evidence type="ECO:0000313" key="3">
    <source>
        <dbReference type="Proteomes" id="UP001159428"/>
    </source>
</evidence>
<evidence type="ECO:0000259" key="1">
    <source>
        <dbReference type="PROSITE" id="PS50041"/>
    </source>
</evidence>
<comment type="caution">
    <text evidence="2">The sequence shown here is derived from an EMBL/GenBank/DDBJ whole genome shotgun (WGS) entry which is preliminary data.</text>
</comment>
<organism evidence="2 3">
    <name type="scientific">Pocillopora meandrina</name>
    <dbReference type="NCBI Taxonomy" id="46732"/>
    <lineage>
        <taxon>Eukaryota</taxon>
        <taxon>Metazoa</taxon>
        <taxon>Cnidaria</taxon>
        <taxon>Anthozoa</taxon>
        <taxon>Hexacorallia</taxon>
        <taxon>Scleractinia</taxon>
        <taxon>Astrocoeniina</taxon>
        <taxon>Pocilloporidae</taxon>
        <taxon>Pocillopora</taxon>
    </lineage>
</organism>
<accession>A0AAU9WU85</accession>
<dbReference type="InterPro" id="IPR016186">
    <property type="entry name" value="C-type_lectin-like/link_sf"/>
</dbReference>
<dbReference type="InterPro" id="IPR050111">
    <property type="entry name" value="C-type_lectin/snaclec_domain"/>
</dbReference>
<proteinExistence type="predicted"/>
<dbReference type="SUPFAM" id="SSF56436">
    <property type="entry name" value="C-type lectin-like"/>
    <property type="match status" value="1"/>
</dbReference>
<feature type="domain" description="C-type lectin" evidence="1">
    <location>
        <begin position="4"/>
        <end position="125"/>
    </location>
</feature>